<feature type="modified residue" description="N6-(pyridoxal phosphate)lysine" evidence="7">
    <location>
        <position position="439"/>
    </location>
</feature>
<evidence type="ECO:0000256" key="1">
    <source>
        <dbReference type="ARBA" id="ARBA00001933"/>
    </source>
</evidence>
<evidence type="ECO:0000256" key="7">
    <source>
        <dbReference type="HAMAP-Rule" id="MF_01376"/>
    </source>
</evidence>
<dbReference type="AlphaFoldDB" id="A0A150M1C0"/>
<dbReference type="NCBIfam" id="TIGR03301">
    <property type="entry name" value="PhnW-AepZ"/>
    <property type="match status" value="1"/>
</dbReference>
<feature type="domain" description="Aminotransferase class V" evidence="8">
    <location>
        <begin position="270"/>
        <end position="546"/>
    </location>
</feature>
<evidence type="ECO:0000259" key="9">
    <source>
        <dbReference type="Pfam" id="PF12804"/>
    </source>
</evidence>
<keyword evidence="4 7" id="KW-0663">Pyridoxal phosphate</keyword>
<dbReference type="eggNOG" id="COG1213">
    <property type="taxonomic scope" value="Bacteria"/>
</dbReference>
<dbReference type="Pfam" id="PF00266">
    <property type="entry name" value="Aminotran_5"/>
    <property type="match status" value="1"/>
</dbReference>
<comment type="catalytic activity">
    <reaction evidence="6 7">
        <text>(2-aminoethyl)phosphonate + pyruvate = phosphonoacetaldehyde + L-alanine</text>
        <dbReference type="Rhea" id="RHEA:17021"/>
        <dbReference type="ChEBI" id="CHEBI:15361"/>
        <dbReference type="ChEBI" id="CHEBI:57418"/>
        <dbReference type="ChEBI" id="CHEBI:57972"/>
        <dbReference type="ChEBI" id="CHEBI:58383"/>
        <dbReference type="EC" id="2.6.1.37"/>
    </reaction>
</comment>
<dbReference type="Pfam" id="PF12804">
    <property type="entry name" value="NTP_transf_3"/>
    <property type="match status" value="1"/>
</dbReference>
<dbReference type="SUPFAM" id="SSF53448">
    <property type="entry name" value="Nucleotide-diphospho-sugar transferases"/>
    <property type="match status" value="1"/>
</dbReference>
<evidence type="ECO:0000256" key="5">
    <source>
        <dbReference type="ARBA" id="ARBA00023317"/>
    </source>
</evidence>
<dbReference type="Gene3D" id="3.40.640.10">
    <property type="entry name" value="Type I PLP-dependent aspartate aminotransferase-like (Major domain)"/>
    <property type="match status" value="1"/>
</dbReference>
<evidence type="ECO:0000313" key="11">
    <source>
        <dbReference type="Proteomes" id="UP000075455"/>
    </source>
</evidence>
<evidence type="ECO:0000256" key="3">
    <source>
        <dbReference type="ARBA" id="ARBA00022679"/>
    </source>
</evidence>
<dbReference type="RefSeq" id="WP_061579005.1">
    <property type="nucleotide sequence ID" value="NZ_LQYS01000021.1"/>
</dbReference>
<dbReference type="PANTHER" id="PTHR42778:SF1">
    <property type="entry name" value="2-AMINOETHYLPHOSPHONATE--PYRUVATE TRANSAMINASE"/>
    <property type="match status" value="1"/>
</dbReference>
<dbReference type="Gene3D" id="3.90.550.10">
    <property type="entry name" value="Spore Coat Polysaccharide Biosynthesis Protein SpsA, Chain A"/>
    <property type="match status" value="1"/>
</dbReference>
<dbReference type="InterPro" id="IPR025877">
    <property type="entry name" value="MobA-like_NTP_Trfase"/>
</dbReference>
<comment type="cofactor">
    <cofactor evidence="1 7">
        <name>pyridoxal 5'-phosphate</name>
        <dbReference type="ChEBI" id="CHEBI:597326"/>
    </cofactor>
</comment>
<dbReference type="InterPro" id="IPR015421">
    <property type="entry name" value="PyrdxlP-dep_Trfase_major"/>
</dbReference>
<dbReference type="eggNOG" id="COG0075">
    <property type="taxonomic scope" value="Bacteria"/>
</dbReference>
<evidence type="ECO:0000256" key="2">
    <source>
        <dbReference type="ARBA" id="ARBA00022576"/>
    </source>
</evidence>
<dbReference type="PANTHER" id="PTHR42778">
    <property type="entry name" value="2-AMINOETHYLPHOSPHONATE--PYRUVATE TRANSAMINASE"/>
    <property type="match status" value="1"/>
</dbReference>
<dbReference type="EC" id="2.6.1.37" evidence="7"/>
<comment type="subunit">
    <text evidence="7">Homodimer.</text>
</comment>
<dbReference type="Proteomes" id="UP000075455">
    <property type="component" value="Unassembled WGS sequence"/>
</dbReference>
<dbReference type="InterPro" id="IPR015424">
    <property type="entry name" value="PyrdxlP-dep_Trfase"/>
</dbReference>
<dbReference type="InterPro" id="IPR029044">
    <property type="entry name" value="Nucleotide-diphossugar_trans"/>
</dbReference>
<keyword evidence="2 7" id="KW-0032">Aminotransferase</keyword>
<dbReference type="InterPro" id="IPR015422">
    <property type="entry name" value="PyrdxlP-dep_Trfase_small"/>
</dbReference>
<reference evidence="10 11" key="1">
    <citation type="submission" date="2016-01" db="EMBL/GenBank/DDBJ databases">
        <title>Draft Genome Sequences of Seven Thermophilic Sporeformers Isolated from Foods.</title>
        <authorList>
            <person name="Berendsen E.M."/>
            <person name="Wells-Bennik M.H."/>
            <person name="Krawcyk A.O."/>
            <person name="De Jong A."/>
            <person name="Holsappel S."/>
            <person name="Eijlander R.T."/>
            <person name="Kuipers O.P."/>
        </authorList>
    </citation>
    <scope>NUCLEOTIDE SEQUENCE [LARGE SCALE GENOMIC DNA]</scope>
    <source>
        <strain evidence="10 11">B4119</strain>
    </source>
</reference>
<dbReference type="HAMAP" id="MF_01376">
    <property type="entry name" value="PhnW_aminotrans_5"/>
    <property type="match status" value="1"/>
</dbReference>
<evidence type="ECO:0000259" key="8">
    <source>
        <dbReference type="Pfam" id="PF00266"/>
    </source>
</evidence>
<proteinExistence type="inferred from homology"/>
<protein>
    <recommendedName>
        <fullName evidence="7">2-aminoethylphosphonate--pyruvate transaminase</fullName>
        <ecNumber evidence="7">2.6.1.37</ecNumber>
    </recommendedName>
    <alternativeName>
        <fullName evidence="7">2-aminoethylphosphonate aminotransferase</fullName>
    </alternativeName>
    <alternativeName>
        <fullName evidence="7">AEP transaminase</fullName>
        <shortName evidence="7">AEPT</shortName>
    </alternativeName>
</protein>
<name>A0A150M1C0_9BACL</name>
<dbReference type="InterPro" id="IPR000192">
    <property type="entry name" value="Aminotrans_V_dom"/>
</dbReference>
<evidence type="ECO:0000256" key="6">
    <source>
        <dbReference type="ARBA" id="ARBA00049460"/>
    </source>
</evidence>
<dbReference type="CDD" id="cd02523">
    <property type="entry name" value="PC_cytidylyltransferase"/>
    <property type="match status" value="1"/>
</dbReference>
<dbReference type="SUPFAM" id="SSF53383">
    <property type="entry name" value="PLP-dependent transferases"/>
    <property type="match status" value="1"/>
</dbReference>
<dbReference type="STRING" id="81408.B4119_1588"/>
<accession>A0A150M1C0</accession>
<comment type="caution">
    <text evidence="10">The sequence shown here is derived from an EMBL/GenBank/DDBJ whole genome shotgun (WGS) entry which is preliminary data.</text>
</comment>
<dbReference type="Gene3D" id="3.90.1150.10">
    <property type="entry name" value="Aspartate Aminotransferase, domain 1"/>
    <property type="match status" value="1"/>
</dbReference>
<comment type="function">
    <text evidence="7">Involved in phosphonate degradation.</text>
</comment>
<keyword evidence="5 7" id="KW-0670">Pyruvate</keyword>
<evidence type="ECO:0000313" key="10">
    <source>
        <dbReference type="EMBL" id="KYD18394.1"/>
    </source>
</evidence>
<keyword evidence="3 7" id="KW-0808">Transferase</keyword>
<organism evidence="10 11">
    <name type="scientific">Saccharococcus caldoxylosilyticus</name>
    <dbReference type="NCBI Taxonomy" id="81408"/>
    <lineage>
        <taxon>Bacteria</taxon>
        <taxon>Bacillati</taxon>
        <taxon>Bacillota</taxon>
        <taxon>Bacilli</taxon>
        <taxon>Bacillales</taxon>
        <taxon>Anoxybacillaceae</taxon>
        <taxon>Saccharococcus</taxon>
    </lineage>
</organism>
<dbReference type="InterPro" id="IPR012703">
    <property type="entry name" value="NH2EtPonate_pyrv_transaminase"/>
</dbReference>
<dbReference type="GO" id="GO:0047304">
    <property type="term" value="F:2-aminoethylphosphonate-pyruvate transaminase activity"/>
    <property type="evidence" value="ECO:0007669"/>
    <property type="project" value="UniProtKB-UniRule"/>
</dbReference>
<evidence type="ECO:0000256" key="4">
    <source>
        <dbReference type="ARBA" id="ARBA00022898"/>
    </source>
</evidence>
<dbReference type="EMBL" id="LQYS01000021">
    <property type="protein sequence ID" value="KYD18394.1"/>
    <property type="molecule type" value="Genomic_DNA"/>
</dbReference>
<sequence length="625" mass="71389">MIKTAVILAAGMGTRLGERTKNQPKGFLMLDEKPIVEQSICKLLEMGIEKIVIGTGYLAEAYERLATRYPQITCVRNDEYEKTGSMYTLYNLKDHISDDFLLLESDLIYEKKALDILINNKRPDVILASELTGSNDAVFIETDEYRFLRNMAKKENELNHIYAELVGITKIFYPTFQAMCNFAEASFDDDLKLDYEHALVGISNQVNLYVHKLNNLAWCEIDNEHHLLRAERYIYPMIKAKEKNVPPVKRNILLNPGPATTTDTVKYAQVVPDICPREEEFGNVMQFISDELTKFVADPEHYTTVLFGGSGTAAVEAILSSVIGEEAVLIVNNGAYGKRMCQIAEAYGLNYIEYRSRPDKPLDLAAIEAMIQNSARKISHLAVVHNETTTGLLNDIESIGCLCKKYQIQMIVDAMSSFGAIPIDMEAMNISYLAASSNKNLQGMAGVAFVVAKKDHLEMTKHLRPRNFYLHLYSQYKYFLETKQMRFTPPVQTLYALKQAIIETRLEGIEKRYERYTKSWEVLINGITRLGLTHLVKKEHHSRIITAIMEPNIPSYDFQEMHDYFYRHGYTIYPGKLDGQNTFRVANIGDITYKDMELFVNLLEQYLISIGYCTERKEIHGDSKT</sequence>
<gene>
    <name evidence="7" type="primary">phnW</name>
    <name evidence="10" type="ORF">B4119_1588</name>
</gene>
<feature type="domain" description="MobA-like NTP transferase" evidence="9">
    <location>
        <begin position="5"/>
        <end position="160"/>
    </location>
</feature>
<dbReference type="PATRIC" id="fig|81408.3.peg.2193"/>
<dbReference type="GO" id="GO:0019700">
    <property type="term" value="P:organic phosphonate catabolic process"/>
    <property type="evidence" value="ECO:0007669"/>
    <property type="project" value="InterPro"/>
</dbReference>
<comment type="similarity">
    <text evidence="7">Belongs to the class-V pyridoxal-phosphate-dependent aminotransferase family. PhnW subfamily.</text>
</comment>
<dbReference type="GO" id="GO:0016779">
    <property type="term" value="F:nucleotidyltransferase activity"/>
    <property type="evidence" value="ECO:0007669"/>
    <property type="project" value="UniProtKB-ARBA"/>
</dbReference>
<dbReference type="NCBIfam" id="NF010006">
    <property type="entry name" value="PRK13479.1"/>
    <property type="match status" value="1"/>
</dbReference>